<dbReference type="InterPro" id="IPR050930">
    <property type="entry name" value="MFS_Vesicular_Transporter"/>
</dbReference>
<evidence type="ECO:0000256" key="2">
    <source>
        <dbReference type="ARBA" id="ARBA00022448"/>
    </source>
</evidence>
<dbReference type="SUPFAM" id="SSF103473">
    <property type="entry name" value="MFS general substrate transporter"/>
    <property type="match status" value="1"/>
</dbReference>
<feature type="transmembrane region" description="Helical" evidence="6">
    <location>
        <begin position="12"/>
        <end position="31"/>
    </location>
</feature>
<keyword evidence="3 6" id="KW-0812">Transmembrane</keyword>
<evidence type="ECO:0000256" key="6">
    <source>
        <dbReference type="SAM" id="Phobius"/>
    </source>
</evidence>
<feature type="transmembrane region" description="Helical" evidence="6">
    <location>
        <begin position="115"/>
        <end position="132"/>
    </location>
</feature>
<feature type="transmembrane region" description="Helical" evidence="6">
    <location>
        <begin position="173"/>
        <end position="193"/>
    </location>
</feature>
<name>A0A2V1E0Z6_9PLEO</name>
<dbReference type="STRING" id="97972.A0A2V1E0Z6"/>
<dbReference type="Pfam" id="PF07690">
    <property type="entry name" value="MFS_1"/>
    <property type="match status" value="1"/>
</dbReference>
<evidence type="ECO:0000313" key="9">
    <source>
        <dbReference type="Proteomes" id="UP000244855"/>
    </source>
</evidence>
<protein>
    <submittedName>
        <fullName evidence="8">MFS general substrate transporter</fullName>
    </submittedName>
</protein>
<evidence type="ECO:0000256" key="3">
    <source>
        <dbReference type="ARBA" id="ARBA00022692"/>
    </source>
</evidence>
<dbReference type="PANTHER" id="PTHR23506">
    <property type="entry name" value="GH10249P"/>
    <property type="match status" value="1"/>
</dbReference>
<sequence>MVSLNDVLSSNAYATFVVGFAIMTDSMIYTLALPFLPDLFAERLHVPEHQISQWLALAFEVFALSTLLSNLFVGFVTGSSTSTSRPFMLSVVIMLSSSIIFFLGTTPIMILVSRAIQGASTTFTWVTGLAYLADIIGEGDLGPYVGWTTVGVAVGEIVGPIVGGPIYDYLGHWAAFGIVQSLLLVDILLRVIAREKKVVLHGNTTEGQDLEADRPLMGGEQADPATDYTTMNNKSSTHMGSSKSVAIRLMLEWAGTLLMLIVIFMVRCALEVVCHSLDQHRHGAINTFANAG</sequence>
<proteinExistence type="predicted"/>
<feature type="transmembrane region" description="Helical" evidence="6">
    <location>
        <begin position="144"/>
        <end position="167"/>
    </location>
</feature>
<feature type="domain" description="Major facilitator superfamily (MFS) profile" evidence="7">
    <location>
        <begin position="11"/>
        <end position="292"/>
    </location>
</feature>
<dbReference type="Proteomes" id="UP000244855">
    <property type="component" value="Unassembled WGS sequence"/>
</dbReference>
<keyword evidence="9" id="KW-1185">Reference proteome</keyword>
<reference evidence="8 9" key="1">
    <citation type="journal article" date="2018" name="Sci. Rep.">
        <title>Comparative genomics provides insights into the lifestyle and reveals functional heterogeneity of dark septate endophytic fungi.</title>
        <authorList>
            <person name="Knapp D.G."/>
            <person name="Nemeth J.B."/>
            <person name="Barry K."/>
            <person name="Hainaut M."/>
            <person name="Henrissat B."/>
            <person name="Johnson J."/>
            <person name="Kuo A."/>
            <person name="Lim J.H.P."/>
            <person name="Lipzen A."/>
            <person name="Nolan M."/>
            <person name="Ohm R.A."/>
            <person name="Tamas L."/>
            <person name="Grigoriev I.V."/>
            <person name="Spatafora J.W."/>
            <person name="Nagy L.G."/>
            <person name="Kovacs G.M."/>
        </authorList>
    </citation>
    <scope>NUCLEOTIDE SEQUENCE [LARGE SCALE GENOMIC DNA]</scope>
    <source>
        <strain evidence="8 9">DSE2036</strain>
    </source>
</reference>
<evidence type="ECO:0000256" key="5">
    <source>
        <dbReference type="ARBA" id="ARBA00023136"/>
    </source>
</evidence>
<accession>A0A2V1E0Z6</accession>
<dbReference type="InterPro" id="IPR011701">
    <property type="entry name" value="MFS"/>
</dbReference>
<dbReference type="InterPro" id="IPR020846">
    <property type="entry name" value="MFS_dom"/>
</dbReference>
<dbReference type="Gene3D" id="1.20.1250.20">
    <property type="entry name" value="MFS general substrate transporter like domains"/>
    <property type="match status" value="1"/>
</dbReference>
<feature type="transmembrane region" description="Helical" evidence="6">
    <location>
        <begin position="87"/>
        <end position="109"/>
    </location>
</feature>
<dbReference type="GO" id="GO:0016020">
    <property type="term" value="C:membrane"/>
    <property type="evidence" value="ECO:0007669"/>
    <property type="project" value="UniProtKB-SubCell"/>
</dbReference>
<evidence type="ECO:0000256" key="1">
    <source>
        <dbReference type="ARBA" id="ARBA00004141"/>
    </source>
</evidence>
<gene>
    <name evidence="8" type="ORF">DM02DRAFT_698233</name>
</gene>
<dbReference type="PANTHER" id="PTHR23506:SF23">
    <property type="entry name" value="GH10249P"/>
    <property type="match status" value="1"/>
</dbReference>
<dbReference type="OrthoDB" id="5086884at2759"/>
<comment type="subcellular location">
    <subcellularLocation>
        <location evidence="1">Membrane</location>
        <topology evidence="1">Multi-pass membrane protein</topology>
    </subcellularLocation>
</comment>
<dbReference type="EMBL" id="KZ805333">
    <property type="protein sequence ID" value="PVI03314.1"/>
    <property type="molecule type" value="Genomic_DNA"/>
</dbReference>
<feature type="transmembrane region" description="Helical" evidence="6">
    <location>
        <begin position="51"/>
        <end position="75"/>
    </location>
</feature>
<keyword evidence="2" id="KW-0813">Transport</keyword>
<keyword evidence="5 6" id="KW-0472">Membrane</keyword>
<feature type="transmembrane region" description="Helical" evidence="6">
    <location>
        <begin position="245"/>
        <end position="266"/>
    </location>
</feature>
<dbReference type="PROSITE" id="PS50850">
    <property type="entry name" value="MFS"/>
    <property type="match status" value="1"/>
</dbReference>
<evidence type="ECO:0000259" key="7">
    <source>
        <dbReference type="PROSITE" id="PS50850"/>
    </source>
</evidence>
<organism evidence="8 9">
    <name type="scientific">Periconia macrospinosa</name>
    <dbReference type="NCBI Taxonomy" id="97972"/>
    <lineage>
        <taxon>Eukaryota</taxon>
        <taxon>Fungi</taxon>
        <taxon>Dikarya</taxon>
        <taxon>Ascomycota</taxon>
        <taxon>Pezizomycotina</taxon>
        <taxon>Dothideomycetes</taxon>
        <taxon>Pleosporomycetidae</taxon>
        <taxon>Pleosporales</taxon>
        <taxon>Massarineae</taxon>
        <taxon>Periconiaceae</taxon>
        <taxon>Periconia</taxon>
    </lineage>
</organism>
<keyword evidence="4 6" id="KW-1133">Transmembrane helix</keyword>
<dbReference type="GO" id="GO:0022857">
    <property type="term" value="F:transmembrane transporter activity"/>
    <property type="evidence" value="ECO:0007669"/>
    <property type="project" value="InterPro"/>
</dbReference>
<dbReference type="AlphaFoldDB" id="A0A2V1E0Z6"/>
<evidence type="ECO:0000313" key="8">
    <source>
        <dbReference type="EMBL" id="PVI03314.1"/>
    </source>
</evidence>
<evidence type="ECO:0000256" key="4">
    <source>
        <dbReference type="ARBA" id="ARBA00022989"/>
    </source>
</evidence>
<dbReference type="InterPro" id="IPR036259">
    <property type="entry name" value="MFS_trans_sf"/>
</dbReference>